<accession>A0A177N2W2</accession>
<protein>
    <submittedName>
        <fullName evidence="1">Uncharacterized protein</fullName>
    </submittedName>
</protein>
<dbReference type="Proteomes" id="UP000077857">
    <property type="component" value="Unassembled WGS sequence"/>
</dbReference>
<comment type="caution">
    <text evidence="1">The sequence shown here is derived from an EMBL/GenBank/DDBJ whole genome shotgun (WGS) entry which is preliminary data.</text>
</comment>
<organism evidence="1 2">
    <name type="scientific">Methylomonas koyamae</name>
    <dbReference type="NCBI Taxonomy" id="702114"/>
    <lineage>
        <taxon>Bacteria</taxon>
        <taxon>Pseudomonadati</taxon>
        <taxon>Pseudomonadota</taxon>
        <taxon>Gammaproteobacteria</taxon>
        <taxon>Methylococcales</taxon>
        <taxon>Methylococcaceae</taxon>
        <taxon>Methylomonas</taxon>
    </lineage>
</organism>
<evidence type="ECO:0000313" key="2">
    <source>
        <dbReference type="Proteomes" id="UP000077857"/>
    </source>
</evidence>
<sequence length="70" mass="8279">MKTAEHLADLTNAGYIDDLSKQSDIARHNFASKFFHRQRWIALVNHTVAIRAQRNQILFRIDHVTILYRM</sequence>
<proteinExistence type="predicted"/>
<dbReference type="EMBL" id="LUUJ01000120">
    <property type="protein sequence ID" value="OAI11509.1"/>
    <property type="molecule type" value="Genomic_DNA"/>
</dbReference>
<evidence type="ECO:0000313" key="1">
    <source>
        <dbReference type="EMBL" id="OAI11509.1"/>
    </source>
</evidence>
<name>A0A177N2W2_9GAMM</name>
<reference evidence="1 2" key="1">
    <citation type="submission" date="2016-03" db="EMBL/GenBank/DDBJ databases">
        <authorList>
            <person name="Ploux O."/>
        </authorList>
    </citation>
    <scope>NUCLEOTIDE SEQUENCE [LARGE SCALE GENOMIC DNA]</scope>
    <source>
        <strain evidence="1 2">R-45378</strain>
    </source>
</reference>
<gene>
    <name evidence="1" type="ORF">A1507_20260</name>
</gene>
<dbReference type="AlphaFoldDB" id="A0A177N2W2"/>